<keyword evidence="4" id="KW-1185">Reference proteome</keyword>
<dbReference type="RefSeq" id="WP_042213210.1">
    <property type="nucleotide sequence ID" value="NZ_CP009285.1"/>
</dbReference>
<comment type="similarity">
    <text evidence="1">Belongs to the short-chain dehydrogenases/reductases (SDR) family.</text>
</comment>
<sequence length="318" mass="35369">MSLRKQTVIITGGNSGLGYESAKQIAKFDNNYVILACRNAVKAKQAVDSLIQETNNNNITSMELDLSSLESVRSFAGEFSKMDFPPLYALVCNAGVQFIDATHYTKDGFEMTFGVNHLGHFLLVNLLLDQIVPEGRIVVVSSGTHDPLKKTGMPEPAFTNPQALAHPDTVSSKEGIALIGRRRYTTSKLCNLYFTYELAERIKQHTDKKITVNAFDPGMMPGTGLAQSYTPILKFVWNYIMPVMTLFVPNVNTVRQSGRALANLVTDGKLSQTTAKYYEGKKEIKSSIFSYNNDNWKSLWSASIKMTKLEQAETLLKI</sequence>
<dbReference type="PANTHER" id="PTHR24320:SF283">
    <property type="entry name" value="RETINOL DEHYDROGENASE 11"/>
    <property type="match status" value="1"/>
</dbReference>
<dbReference type="PANTHER" id="PTHR24320">
    <property type="entry name" value="RETINOL DEHYDROGENASE"/>
    <property type="match status" value="1"/>
</dbReference>
<dbReference type="OrthoDB" id="9809821at2"/>
<accession>A0A089LC35</accession>
<dbReference type="Gene3D" id="3.40.50.720">
    <property type="entry name" value="NAD(P)-binding Rossmann-like Domain"/>
    <property type="match status" value="1"/>
</dbReference>
<dbReference type="EMBL" id="CP009285">
    <property type="protein sequence ID" value="AIQ58367.1"/>
    <property type="molecule type" value="Genomic_DNA"/>
</dbReference>
<dbReference type="Proteomes" id="UP000029518">
    <property type="component" value="Chromosome"/>
</dbReference>
<gene>
    <name evidence="3" type="ORF">PBOR_16560</name>
</gene>
<dbReference type="InterPro" id="IPR002347">
    <property type="entry name" value="SDR_fam"/>
</dbReference>
<dbReference type="HOGENOM" id="CLU_010194_44_3_9"/>
<dbReference type="InterPro" id="IPR036291">
    <property type="entry name" value="NAD(P)-bd_dom_sf"/>
</dbReference>
<keyword evidence="2" id="KW-0560">Oxidoreductase</keyword>
<reference evidence="3" key="1">
    <citation type="submission" date="2014-08" db="EMBL/GenBank/DDBJ databases">
        <title>Comparative genomics of the Paenibacillus odorifer group.</title>
        <authorList>
            <person name="den Bakker H.C."/>
            <person name="Tsai Y.-C.Y.-C."/>
            <person name="Martin N."/>
            <person name="Korlach J."/>
            <person name="Wiedmann M."/>
        </authorList>
    </citation>
    <scope>NUCLEOTIDE SEQUENCE [LARGE SCALE GENOMIC DNA]</scope>
    <source>
        <strain evidence="3">DSM 13188</strain>
    </source>
</reference>
<proteinExistence type="inferred from homology"/>
<dbReference type="AlphaFoldDB" id="A0A089LC35"/>
<dbReference type="Pfam" id="PF00106">
    <property type="entry name" value="adh_short"/>
    <property type="match status" value="1"/>
</dbReference>
<evidence type="ECO:0000256" key="2">
    <source>
        <dbReference type="ARBA" id="ARBA00023002"/>
    </source>
</evidence>
<protein>
    <submittedName>
        <fullName evidence="3">Dehydrogenase</fullName>
    </submittedName>
</protein>
<name>A0A089LC35_PAEBO</name>
<evidence type="ECO:0000256" key="1">
    <source>
        <dbReference type="ARBA" id="ARBA00006484"/>
    </source>
</evidence>
<dbReference type="SUPFAM" id="SSF51735">
    <property type="entry name" value="NAD(P)-binding Rossmann-fold domains"/>
    <property type="match status" value="1"/>
</dbReference>
<evidence type="ECO:0000313" key="4">
    <source>
        <dbReference type="Proteomes" id="UP000029518"/>
    </source>
</evidence>
<dbReference type="KEGG" id="pbd:PBOR_16560"/>
<evidence type="ECO:0000313" key="3">
    <source>
        <dbReference type="EMBL" id="AIQ58367.1"/>
    </source>
</evidence>
<organism evidence="3 4">
    <name type="scientific">Paenibacillus borealis</name>
    <dbReference type="NCBI Taxonomy" id="160799"/>
    <lineage>
        <taxon>Bacteria</taxon>
        <taxon>Bacillati</taxon>
        <taxon>Bacillota</taxon>
        <taxon>Bacilli</taxon>
        <taxon>Bacillales</taxon>
        <taxon>Paenibacillaceae</taxon>
        <taxon>Paenibacillus</taxon>
    </lineage>
</organism>
<dbReference type="PRINTS" id="PR00081">
    <property type="entry name" value="GDHRDH"/>
</dbReference>
<dbReference type="GO" id="GO:0016491">
    <property type="term" value="F:oxidoreductase activity"/>
    <property type="evidence" value="ECO:0007669"/>
    <property type="project" value="UniProtKB-KW"/>
</dbReference>